<dbReference type="PROSITE" id="PS51186">
    <property type="entry name" value="GNAT"/>
    <property type="match status" value="1"/>
</dbReference>
<dbReference type="SUPFAM" id="SSF55729">
    <property type="entry name" value="Acyl-CoA N-acyltransferases (Nat)"/>
    <property type="match status" value="1"/>
</dbReference>
<dbReference type="Gene3D" id="3.40.630.30">
    <property type="match status" value="1"/>
</dbReference>
<dbReference type="InterPro" id="IPR050276">
    <property type="entry name" value="MshD_Acetyltransferase"/>
</dbReference>
<dbReference type="CDD" id="cd04301">
    <property type="entry name" value="NAT_SF"/>
    <property type="match status" value="1"/>
</dbReference>
<dbReference type="Pfam" id="PF13527">
    <property type="entry name" value="Acetyltransf_9"/>
    <property type="match status" value="1"/>
</dbReference>
<accession>A0A1Q6FBL6</accession>
<dbReference type="AlphaFoldDB" id="A0A1Q6FBL6"/>
<evidence type="ECO:0000259" key="1">
    <source>
        <dbReference type="PROSITE" id="PS51186"/>
    </source>
</evidence>
<gene>
    <name evidence="2" type="ORF">BHV66_02575</name>
</gene>
<dbReference type="InterPro" id="IPR000182">
    <property type="entry name" value="GNAT_dom"/>
</dbReference>
<organism evidence="2 3">
    <name type="scientific">Alistipes putredinis</name>
    <dbReference type="NCBI Taxonomy" id="28117"/>
    <lineage>
        <taxon>Bacteria</taxon>
        <taxon>Pseudomonadati</taxon>
        <taxon>Bacteroidota</taxon>
        <taxon>Bacteroidia</taxon>
        <taxon>Bacteroidales</taxon>
        <taxon>Rikenellaceae</taxon>
        <taxon>Alistipes</taxon>
    </lineage>
</organism>
<sequence length="168" mass="18951">MLIRHARQADYPTIYELIETAFKTAEHRDGTEQDFAVDLRAGTNYIPELELVAEIDSQLIGHIMLTKTYVVLPDGGRYDTLLLAPLSVLREYRNAGVGSALVRAELRIARTMGYRTVFLVGEPDYYRRFGFELSHLYGISHEFLPAEYVQTVELVPGALAGITGRIKM</sequence>
<dbReference type="STRING" id="28117.BHV66_02575"/>
<dbReference type="Proteomes" id="UP000187417">
    <property type="component" value="Unassembled WGS sequence"/>
</dbReference>
<dbReference type="EMBL" id="MNQH01000002">
    <property type="protein sequence ID" value="OKY96255.1"/>
    <property type="molecule type" value="Genomic_DNA"/>
</dbReference>
<comment type="caution">
    <text evidence="2">The sequence shown here is derived from an EMBL/GenBank/DDBJ whole genome shotgun (WGS) entry which is preliminary data.</text>
</comment>
<keyword evidence="2" id="KW-0808">Transferase</keyword>
<name>A0A1Q6FBL6_9BACT</name>
<dbReference type="PANTHER" id="PTHR43617">
    <property type="entry name" value="L-AMINO ACID N-ACETYLTRANSFERASE"/>
    <property type="match status" value="1"/>
</dbReference>
<evidence type="ECO:0000313" key="3">
    <source>
        <dbReference type="Proteomes" id="UP000187417"/>
    </source>
</evidence>
<dbReference type="InterPro" id="IPR016181">
    <property type="entry name" value="Acyl_CoA_acyltransferase"/>
</dbReference>
<evidence type="ECO:0000313" key="2">
    <source>
        <dbReference type="EMBL" id="OKY96255.1"/>
    </source>
</evidence>
<protein>
    <submittedName>
        <fullName evidence="2">GNAT family N-acetyltransferase</fullName>
    </submittedName>
</protein>
<dbReference type="GO" id="GO:0016747">
    <property type="term" value="F:acyltransferase activity, transferring groups other than amino-acyl groups"/>
    <property type="evidence" value="ECO:0007669"/>
    <property type="project" value="InterPro"/>
</dbReference>
<feature type="domain" description="N-acetyltransferase" evidence="1">
    <location>
        <begin position="1"/>
        <end position="153"/>
    </location>
</feature>
<proteinExistence type="predicted"/>
<reference evidence="2 3" key="1">
    <citation type="journal article" date="2016" name="Nat. Biotechnol.">
        <title>Measurement of bacterial replication rates in microbial communities.</title>
        <authorList>
            <person name="Brown C.T."/>
            <person name="Olm M.R."/>
            <person name="Thomas B.C."/>
            <person name="Banfield J.F."/>
        </authorList>
    </citation>
    <scope>NUCLEOTIDE SEQUENCE [LARGE SCALE GENOMIC DNA]</scope>
    <source>
        <strain evidence="2">CAG:67_53_122</strain>
    </source>
</reference>
<dbReference type="PANTHER" id="PTHR43617:SF2">
    <property type="entry name" value="UPF0039 PROTEIN SLL0451"/>
    <property type="match status" value="1"/>
</dbReference>